<proteinExistence type="inferred from homology"/>
<protein>
    <recommendedName>
        <fullName evidence="6 7">Dephospho-CoA kinase</fullName>
        <ecNumber evidence="6 7">2.7.1.24</ecNumber>
    </recommendedName>
    <alternativeName>
        <fullName evidence="6">Dephosphocoenzyme A kinase</fullName>
    </alternativeName>
</protein>
<keyword evidence="5 6" id="KW-0067">ATP-binding</keyword>
<dbReference type="GO" id="GO:0005737">
    <property type="term" value="C:cytoplasm"/>
    <property type="evidence" value="ECO:0007669"/>
    <property type="project" value="UniProtKB-SubCell"/>
</dbReference>
<dbReference type="PANTHER" id="PTHR10695">
    <property type="entry name" value="DEPHOSPHO-COA KINASE-RELATED"/>
    <property type="match status" value="1"/>
</dbReference>
<keyword evidence="3 6" id="KW-0963">Cytoplasm</keyword>
<dbReference type="PANTHER" id="PTHR10695:SF46">
    <property type="entry name" value="BIFUNCTIONAL COENZYME A SYNTHASE-RELATED"/>
    <property type="match status" value="1"/>
</dbReference>
<evidence type="ECO:0000256" key="2">
    <source>
        <dbReference type="ARBA" id="ARBA00011058"/>
    </source>
</evidence>
<evidence type="ECO:0000256" key="1">
    <source>
        <dbReference type="ARBA" id="ARBA00008826"/>
    </source>
</evidence>
<comment type="caution">
    <text evidence="8">The sequence shown here is derived from an EMBL/GenBank/DDBJ whole genome shotgun (WGS) entry which is preliminary data.</text>
</comment>
<dbReference type="InterPro" id="IPR007344">
    <property type="entry name" value="GrpB/CoaE"/>
</dbReference>
<dbReference type="AlphaFoldDB" id="A0A929G181"/>
<dbReference type="HAMAP" id="MF_00376">
    <property type="entry name" value="Dephospho_CoA_kinase"/>
    <property type="match status" value="1"/>
</dbReference>
<dbReference type="InterPro" id="IPR027417">
    <property type="entry name" value="P-loop_NTPase"/>
</dbReference>
<comment type="catalytic activity">
    <reaction evidence="6">
        <text>3'-dephospho-CoA + ATP = ADP + CoA + H(+)</text>
        <dbReference type="Rhea" id="RHEA:18245"/>
        <dbReference type="ChEBI" id="CHEBI:15378"/>
        <dbReference type="ChEBI" id="CHEBI:30616"/>
        <dbReference type="ChEBI" id="CHEBI:57287"/>
        <dbReference type="ChEBI" id="CHEBI:57328"/>
        <dbReference type="ChEBI" id="CHEBI:456216"/>
        <dbReference type="EC" id="2.7.1.24"/>
    </reaction>
</comment>
<dbReference type="Gene3D" id="3.40.50.300">
    <property type="entry name" value="P-loop containing nucleotide triphosphate hydrolases"/>
    <property type="match status" value="1"/>
</dbReference>
<dbReference type="EMBL" id="JADEYC010000021">
    <property type="protein sequence ID" value="MBE9375562.1"/>
    <property type="molecule type" value="Genomic_DNA"/>
</dbReference>
<keyword evidence="4 6" id="KW-0547">Nucleotide-binding</keyword>
<gene>
    <name evidence="6" type="primary">coaE</name>
    <name evidence="8" type="ORF">IQ251_14000</name>
</gene>
<keyword evidence="6 8" id="KW-0418">Kinase</keyword>
<dbReference type="NCBIfam" id="NF002879">
    <property type="entry name" value="PRK03333.1"/>
    <property type="match status" value="1"/>
</dbReference>
<name>A0A929G181_9PSEU</name>
<dbReference type="GO" id="GO:0004140">
    <property type="term" value="F:dephospho-CoA kinase activity"/>
    <property type="evidence" value="ECO:0007669"/>
    <property type="project" value="UniProtKB-UniRule"/>
</dbReference>
<comment type="subcellular location">
    <subcellularLocation>
        <location evidence="6">Cytoplasm</location>
    </subcellularLocation>
</comment>
<sequence length="392" mass="42374">MLRVGLSGGIGSGKSTVAERLVAGGAVLVDADRLAREIVEPGTSGLAELVDRFGERILDGGALDRAALAELVFGDEQARADLNAITHPRIRELTEQRMADAPGDAVVVHDIPLLVEAGYGADYDLVVIVDAPEELRVQRLIERGLTESDARARIRAQATPEQRREAADVWIDNSGSVEEVRATVDELWHERLVPFEENLRLGRRARSARPRIVPSDPDWPAQARRLIGRVERAAGAAAVRVDHIGSTAVPGLPAKDVIDLQLTVRSIADADDLGPALAAAGFPEYAAARSDTPHGSAPDAAEWIKRLHQSADPGRPANLHVRVQGTAAQRIALLFPAWLRADEAARAQYAQLKQDVAEQHTDVEDYAAAKEPWFAEAVPAAERWAAETNFQP</sequence>
<evidence type="ECO:0000313" key="9">
    <source>
        <dbReference type="Proteomes" id="UP000598360"/>
    </source>
</evidence>
<dbReference type="NCBIfam" id="TIGR00152">
    <property type="entry name" value="dephospho-CoA kinase"/>
    <property type="match status" value="1"/>
</dbReference>
<evidence type="ECO:0000256" key="6">
    <source>
        <dbReference type="HAMAP-Rule" id="MF_00376"/>
    </source>
</evidence>
<keyword evidence="6" id="KW-0173">Coenzyme A biosynthesis</keyword>
<comment type="similarity">
    <text evidence="6">Belongs to the CoaE family.</text>
</comment>
<dbReference type="PROSITE" id="PS51219">
    <property type="entry name" value="DPCK"/>
    <property type="match status" value="1"/>
</dbReference>
<dbReference type="Pfam" id="PF04229">
    <property type="entry name" value="GrpB"/>
    <property type="match status" value="1"/>
</dbReference>
<evidence type="ECO:0000256" key="5">
    <source>
        <dbReference type="ARBA" id="ARBA00022840"/>
    </source>
</evidence>
<evidence type="ECO:0000256" key="4">
    <source>
        <dbReference type="ARBA" id="ARBA00022741"/>
    </source>
</evidence>
<dbReference type="EC" id="2.7.1.24" evidence="6 7"/>
<reference evidence="8" key="1">
    <citation type="submission" date="2020-10" db="EMBL/GenBank/DDBJ databases">
        <title>Diversity and distribution of actinomycetes associated with coral in the coast of Hainan.</title>
        <authorList>
            <person name="Li F."/>
        </authorList>
    </citation>
    <scope>NUCLEOTIDE SEQUENCE</scope>
    <source>
        <strain evidence="8">HNM0983</strain>
    </source>
</reference>
<comment type="function">
    <text evidence="6">Catalyzes the phosphorylation of the 3'-hydroxyl group of dephosphocoenzyme A to form coenzyme A.</text>
</comment>
<dbReference type="GO" id="GO:0005524">
    <property type="term" value="F:ATP binding"/>
    <property type="evidence" value="ECO:0007669"/>
    <property type="project" value="UniProtKB-UniRule"/>
</dbReference>
<comment type="pathway">
    <text evidence="6">Cofactor biosynthesis; coenzyme A biosynthesis; CoA from (R)-pantothenate: step 5/5.</text>
</comment>
<accession>A0A929G181</accession>
<evidence type="ECO:0000313" key="8">
    <source>
        <dbReference type="EMBL" id="MBE9375562.1"/>
    </source>
</evidence>
<dbReference type="CDD" id="cd02022">
    <property type="entry name" value="DPCK"/>
    <property type="match status" value="1"/>
</dbReference>
<dbReference type="Proteomes" id="UP000598360">
    <property type="component" value="Unassembled WGS sequence"/>
</dbReference>
<dbReference type="Pfam" id="PF01121">
    <property type="entry name" value="CoaE"/>
    <property type="match status" value="1"/>
</dbReference>
<comment type="similarity">
    <text evidence="2">In the C-terminal section; belongs to the UPF0157 (GrpB) family.</text>
</comment>
<keyword evidence="9" id="KW-1185">Reference proteome</keyword>
<evidence type="ECO:0000256" key="7">
    <source>
        <dbReference type="NCBIfam" id="TIGR00152"/>
    </source>
</evidence>
<dbReference type="RefSeq" id="WP_193928998.1">
    <property type="nucleotide sequence ID" value="NZ_JADEYC010000021.1"/>
</dbReference>
<dbReference type="GO" id="GO:0015937">
    <property type="term" value="P:coenzyme A biosynthetic process"/>
    <property type="evidence" value="ECO:0007669"/>
    <property type="project" value="UniProtKB-UniRule"/>
</dbReference>
<dbReference type="SUPFAM" id="SSF81301">
    <property type="entry name" value="Nucleotidyltransferase"/>
    <property type="match status" value="1"/>
</dbReference>
<dbReference type="InterPro" id="IPR001977">
    <property type="entry name" value="Depp_CoAkinase"/>
</dbReference>
<evidence type="ECO:0000256" key="3">
    <source>
        <dbReference type="ARBA" id="ARBA00022490"/>
    </source>
</evidence>
<dbReference type="Gene3D" id="3.30.460.10">
    <property type="entry name" value="Beta Polymerase, domain 2"/>
    <property type="match status" value="1"/>
</dbReference>
<dbReference type="InterPro" id="IPR043519">
    <property type="entry name" value="NT_sf"/>
</dbReference>
<keyword evidence="6 8" id="KW-0808">Transferase</keyword>
<comment type="similarity">
    <text evidence="1">In the N-terminal section; belongs to the CoaE family.</text>
</comment>
<feature type="binding site" evidence="6">
    <location>
        <begin position="11"/>
        <end position="16"/>
    </location>
    <ligand>
        <name>ATP</name>
        <dbReference type="ChEBI" id="CHEBI:30616"/>
    </ligand>
</feature>
<dbReference type="SUPFAM" id="SSF52540">
    <property type="entry name" value="P-loop containing nucleoside triphosphate hydrolases"/>
    <property type="match status" value="1"/>
</dbReference>
<organism evidence="8 9">
    <name type="scientific">Saccharopolyspora montiporae</name>
    <dbReference type="NCBI Taxonomy" id="2781240"/>
    <lineage>
        <taxon>Bacteria</taxon>
        <taxon>Bacillati</taxon>
        <taxon>Actinomycetota</taxon>
        <taxon>Actinomycetes</taxon>
        <taxon>Pseudonocardiales</taxon>
        <taxon>Pseudonocardiaceae</taxon>
        <taxon>Saccharopolyspora</taxon>
    </lineage>
</organism>